<dbReference type="InterPro" id="IPR017850">
    <property type="entry name" value="Alkaline_phosphatase_core_sf"/>
</dbReference>
<proteinExistence type="predicted"/>
<dbReference type="SUPFAM" id="SSF53649">
    <property type="entry name" value="Alkaline phosphatase-like"/>
    <property type="match status" value="1"/>
</dbReference>
<dbReference type="AlphaFoldDB" id="Q026V4"/>
<dbReference type="EMBL" id="CP000473">
    <property type="protein sequence ID" value="ABJ82965.1"/>
    <property type="molecule type" value="Genomic_DNA"/>
</dbReference>
<reference evidence="1" key="1">
    <citation type="submission" date="2006-10" db="EMBL/GenBank/DDBJ databases">
        <title>Complete sequence of Solibacter usitatus Ellin6076.</title>
        <authorList>
            <consortium name="US DOE Joint Genome Institute"/>
            <person name="Copeland A."/>
            <person name="Lucas S."/>
            <person name="Lapidus A."/>
            <person name="Barry K."/>
            <person name="Detter J.C."/>
            <person name="Glavina del Rio T."/>
            <person name="Hammon N."/>
            <person name="Israni S."/>
            <person name="Dalin E."/>
            <person name="Tice H."/>
            <person name="Pitluck S."/>
            <person name="Thompson L.S."/>
            <person name="Brettin T."/>
            <person name="Bruce D."/>
            <person name="Han C."/>
            <person name="Tapia R."/>
            <person name="Gilna P."/>
            <person name="Schmutz J."/>
            <person name="Larimer F."/>
            <person name="Land M."/>
            <person name="Hauser L."/>
            <person name="Kyrpides N."/>
            <person name="Mikhailova N."/>
            <person name="Janssen P.H."/>
            <person name="Kuske C.R."/>
            <person name="Richardson P."/>
        </authorList>
    </citation>
    <scope>NUCLEOTIDE SEQUENCE</scope>
    <source>
        <strain evidence="1">Ellin6076</strain>
    </source>
</reference>
<gene>
    <name evidence="1" type="ordered locus">Acid_1975</name>
</gene>
<dbReference type="STRING" id="234267.Acid_1975"/>
<organism evidence="1">
    <name type="scientific">Solibacter usitatus (strain Ellin6076)</name>
    <dbReference type="NCBI Taxonomy" id="234267"/>
    <lineage>
        <taxon>Bacteria</taxon>
        <taxon>Pseudomonadati</taxon>
        <taxon>Acidobacteriota</taxon>
        <taxon>Terriglobia</taxon>
        <taxon>Bryobacterales</taxon>
        <taxon>Solibacteraceae</taxon>
        <taxon>Candidatus Solibacter</taxon>
    </lineage>
</organism>
<name>Q026V4_SOLUE</name>
<dbReference type="GO" id="GO:0016787">
    <property type="term" value="F:hydrolase activity"/>
    <property type="evidence" value="ECO:0007669"/>
    <property type="project" value="UniProtKB-ARBA"/>
</dbReference>
<dbReference type="PANTHER" id="PTHR10151:SF120">
    <property type="entry name" value="BIS(5'-ADENOSYL)-TRIPHOSPHATASE"/>
    <property type="match status" value="1"/>
</dbReference>
<dbReference type="PANTHER" id="PTHR10151">
    <property type="entry name" value="ECTONUCLEOTIDE PYROPHOSPHATASE/PHOSPHODIESTERASE"/>
    <property type="match status" value="1"/>
</dbReference>
<accession>Q026V4</accession>
<dbReference type="Gene3D" id="3.40.720.10">
    <property type="entry name" value="Alkaline Phosphatase, subunit A"/>
    <property type="match status" value="2"/>
</dbReference>
<protein>
    <submittedName>
        <fullName evidence="1">Type I phosphodiesterase/nucleotide pyrophosphatase</fullName>
    </submittedName>
</protein>
<dbReference type="eggNOG" id="COG3379">
    <property type="taxonomic scope" value="Bacteria"/>
</dbReference>
<sequence length="534" mass="59808">MSSRALLIGLDGATFSILDPLIKEGVMPNLKHLIASGARAELSSVVPPLTPPAWTSLMTGRSPGNHGIFDFLNFEFHSGGRQLRVFDSEDVACETVWSNLARHGLTTTVLNFPMTFPARDIAGNMVPGWVPWRHLRRACYPKTLYDQITDALPEFNPRELAMDMSLEERALEGCHREEDYESLIKLHIRRERQWFGVVRHLMNRQPADLTAVLFDGVDKLQHVCWRFLDPAIFPAKPSAWESRVREWCLDYFREIDRFLAEITELAGENVPTVIASDHGFGPTVEVFHLNAWLHQHGYLSWANAANVEQKHPETLGMGTMARRFYEIDWDKTTAYCPTPSSNGIYISPPAADGKGVSARRYESFRRELIEKLLQFKDPRNGAPVVTRIWTREEAFAGTHMASAPDLTLSLRDGGLVSILPSDVLLKPRKETSGAHRPNGVFVAAGKGIRRGVSMPALSILDVAPLLLYTLGLPIPEDFEGCVPRALFRRDYLASHPIEFEAPAQRHAPMAAQSPVDAPMEAELIGQLRALGYME</sequence>
<dbReference type="Pfam" id="PF01663">
    <property type="entry name" value="Phosphodiest"/>
    <property type="match status" value="1"/>
</dbReference>
<dbReference type="OrthoDB" id="228738at2"/>
<evidence type="ECO:0000313" key="1">
    <source>
        <dbReference type="EMBL" id="ABJ82965.1"/>
    </source>
</evidence>
<dbReference type="KEGG" id="sus:Acid_1975"/>
<dbReference type="InterPro" id="IPR002591">
    <property type="entry name" value="Phosphodiest/P_Trfase"/>
</dbReference>
<dbReference type="InParanoid" id="Q026V4"/>
<dbReference type="HOGENOM" id="CLU_024306_0_0_0"/>